<gene>
    <name evidence="6" type="ORF">BDV29DRAFT_197946</name>
</gene>
<evidence type="ECO:0000256" key="3">
    <source>
        <dbReference type="ARBA" id="ARBA00022827"/>
    </source>
</evidence>
<evidence type="ECO:0000256" key="1">
    <source>
        <dbReference type="ARBA" id="ARBA00007992"/>
    </source>
</evidence>
<accession>A0A5N5WTX5</accession>
<dbReference type="EMBL" id="ML732298">
    <property type="protein sequence ID" value="KAB8070552.1"/>
    <property type="molecule type" value="Genomic_DNA"/>
</dbReference>
<protein>
    <recommendedName>
        <fullName evidence="5">FAD-binding domain-containing protein</fullName>
    </recommendedName>
</protein>
<keyword evidence="7" id="KW-1185">Reference proteome</keyword>
<evidence type="ECO:0000256" key="2">
    <source>
        <dbReference type="ARBA" id="ARBA00022630"/>
    </source>
</evidence>
<reference evidence="6 7" key="1">
    <citation type="submission" date="2019-04" db="EMBL/GenBank/DDBJ databases">
        <title>Friends and foes A comparative genomics study of 23 Aspergillus species from section Flavi.</title>
        <authorList>
            <consortium name="DOE Joint Genome Institute"/>
            <person name="Kjaerbolling I."/>
            <person name="Vesth T."/>
            <person name="Frisvad J.C."/>
            <person name="Nybo J.L."/>
            <person name="Theobald S."/>
            <person name="Kildgaard S."/>
            <person name="Isbrandt T."/>
            <person name="Kuo A."/>
            <person name="Sato A."/>
            <person name="Lyhne E.K."/>
            <person name="Kogle M.E."/>
            <person name="Wiebenga A."/>
            <person name="Kun R.S."/>
            <person name="Lubbers R.J."/>
            <person name="Makela M.R."/>
            <person name="Barry K."/>
            <person name="Chovatia M."/>
            <person name="Clum A."/>
            <person name="Daum C."/>
            <person name="Haridas S."/>
            <person name="He G."/>
            <person name="LaButti K."/>
            <person name="Lipzen A."/>
            <person name="Mondo S."/>
            <person name="Riley R."/>
            <person name="Salamov A."/>
            <person name="Simmons B.A."/>
            <person name="Magnuson J.K."/>
            <person name="Henrissat B."/>
            <person name="Mortensen U.H."/>
            <person name="Larsen T.O."/>
            <person name="Devries R.P."/>
            <person name="Grigoriev I.V."/>
            <person name="Machida M."/>
            <person name="Baker S.E."/>
            <person name="Andersen M.R."/>
        </authorList>
    </citation>
    <scope>NUCLEOTIDE SEQUENCE [LARGE SCALE GENOMIC DNA]</scope>
    <source>
        <strain evidence="6 7">CBS 151.66</strain>
    </source>
</reference>
<dbReference type="OrthoDB" id="10029326at2759"/>
<evidence type="ECO:0000313" key="7">
    <source>
        <dbReference type="Proteomes" id="UP000326565"/>
    </source>
</evidence>
<keyword evidence="3" id="KW-0274">FAD</keyword>
<dbReference type="GO" id="GO:0004497">
    <property type="term" value="F:monooxygenase activity"/>
    <property type="evidence" value="ECO:0007669"/>
    <property type="project" value="InterPro"/>
</dbReference>
<organism evidence="6 7">
    <name type="scientific">Aspergillus leporis</name>
    <dbReference type="NCBI Taxonomy" id="41062"/>
    <lineage>
        <taxon>Eukaryota</taxon>
        <taxon>Fungi</taxon>
        <taxon>Dikarya</taxon>
        <taxon>Ascomycota</taxon>
        <taxon>Pezizomycotina</taxon>
        <taxon>Eurotiomycetes</taxon>
        <taxon>Eurotiomycetidae</taxon>
        <taxon>Eurotiales</taxon>
        <taxon>Aspergillaceae</taxon>
        <taxon>Aspergillus</taxon>
        <taxon>Aspergillus subgen. Circumdati</taxon>
    </lineage>
</organism>
<dbReference type="InterPro" id="IPR036188">
    <property type="entry name" value="FAD/NAD-bd_sf"/>
</dbReference>
<evidence type="ECO:0000259" key="5">
    <source>
        <dbReference type="Pfam" id="PF01494"/>
    </source>
</evidence>
<dbReference type="InterPro" id="IPR050562">
    <property type="entry name" value="FAD_mOase_fung"/>
</dbReference>
<dbReference type="AlphaFoldDB" id="A0A5N5WTX5"/>
<dbReference type="Pfam" id="PF01494">
    <property type="entry name" value="FAD_binding_3"/>
    <property type="match status" value="1"/>
</dbReference>
<feature type="domain" description="FAD-binding" evidence="5">
    <location>
        <begin position="8"/>
        <end position="337"/>
    </location>
</feature>
<sequence>MTKQSFRAIIVDGSVTGLTLAHCLDRAGIDYVVLEKHHDIHPQLGASVVIFPNGGRILEQLGVFQRVEELSQKFERIRSCFPDGFHYDNSAPEVVKKLFGLQFAILERRQLLEVLYAELPDKSRIHVGKQVSSVQTTASGASVTTADGSIYDGDLVVGADGIHSFVRSEMWRIADLEQPGLISQEEKSSLRVEFACIFGISNSVQGAKSWDHVIRYNRDVTLFVFPGTNNGIFWLLFQKLDKWYTYPNVPQFTRDDAIARCESLANLAVWNNIRFGDIWQERRSFHMTALEEGLLKTWHYGRLVCIGDSVSKMTPNQGQGANTAIESAAGLANVLYALRQKTEVEMPSGNEISQVLEHFNKAQFRRLVGIHQGSQFLTRLQACDGLVKFIFARYVAPHCGNLTVAGIAGLATSGPFLDFIPLTERSGRDWQPLPSWAPLVSSLAYGGTRALVCLATLSVPTTAAYTLYKLANSRVLHW</sequence>
<dbReference type="Proteomes" id="UP000326565">
    <property type="component" value="Unassembled WGS sequence"/>
</dbReference>
<evidence type="ECO:0000256" key="4">
    <source>
        <dbReference type="ARBA" id="ARBA00023002"/>
    </source>
</evidence>
<dbReference type="Gene3D" id="3.50.50.60">
    <property type="entry name" value="FAD/NAD(P)-binding domain"/>
    <property type="match status" value="1"/>
</dbReference>
<dbReference type="PRINTS" id="PR00420">
    <property type="entry name" value="RNGMNOXGNASE"/>
</dbReference>
<evidence type="ECO:0000313" key="6">
    <source>
        <dbReference type="EMBL" id="KAB8070552.1"/>
    </source>
</evidence>
<keyword evidence="2" id="KW-0285">Flavoprotein</keyword>
<dbReference type="PANTHER" id="PTHR47356">
    <property type="entry name" value="FAD-DEPENDENT MONOOXYGENASE ASQG-RELATED"/>
    <property type="match status" value="1"/>
</dbReference>
<name>A0A5N5WTX5_9EURO</name>
<dbReference type="InterPro" id="IPR002938">
    <property type="entry name" value="FAD-bd"/>
</dbReference>
<dbReference type="GO" id="GO:0071949">
    <property type="term" value="F:FAD binding"/>
    <property type="evidence" value="ECO:0007669"/>
    <property type="project" value="InterPro"/>
</dbReference>
<dbReference type="SUPFAM" id="SSF51905">
    <property type="entry name" value="FAD/NAD(P)-binding domain"/>
    <property type="match status" value="1"/>
</dbReference>
<keyword evidence="4" id="KW-0560">Oxidoreductase</keyword>
<comment type="similarity">
    <text evidence="1">Belongs to the paxM FAD-dependent monooxygenase family.</text>
</comment>
<proteinExistence type="inferred from homology"/>
<dbReference type="PANTHER" id="PTHR47356:SF2">
    <property type="entry name" value="FAD-BINDING DOMAIN-CONTAINING PROTEIN-RELATED"/>
    <property type="match status" value="1"/>
</dbReference>